<keyword evidence="2" id="KW-1185">Reference proteome</keyword>
<dbReference type="EMBL" id="JBBKAR010000056">
    <property type="protein sequence ID" value="MEJ8306645.1"/>
    <property type="molecule type" value="Genomic_DNA"/>
</dbReference>
<dbReference type="Proteomes" id="UP001380953">
    <property type="component" value="Unassembled WGS sequence"/>
</dbReference>
<proteinExistence type="predicted"/>
<protein>
    <submittedName>
        <fullName evidence="1">Helix-turn-helix domain-containing protein</fullName>
    </submittedName>
</protein>
<accession>A0ACC6PI37</accession>
<reference evidence="1" key="1">
    <citation type="submission" date="2024-03" db="EMBL/GenBank/DDBJ databases">
        <title>Whole genome sequecning of epiphytes from Marcgravia umbellata leaves.</title>
        <authorList>
            <person name="Kumar G."/>
            <person name="Savka M.A."/>
        </authorList>
    </citation>
    <scope>NUCLEOTIDE SEQUENCE</scope>
    <source>
        <strain evidence="1">RIT_BL5</strain>
    </source>
</reference>
<gene>
    <name evidence="1" type="ORF">WKI47_22270</name>
</gene>
<organism evidence="1 2">
    <name type="scientific">Saccharibacillus sacchari</name>
    <dbReference type="NCBI Taxonomy" id="456493"/>
    <lineage>
        <taxon>Bacteria</taxon>
        <taxon>Bacillati</taxon>
        <taxon>Bacillota</taxon>
        <taxon>Bacilli</taxon>
        <taxon>Bacillales</taxon>
        <taxon>Paenibacillaceae</taxon>
        <taxon>Saccharibacillus</taxon>
    </lineage>
</organism>
<name>A0ACC6PI37_9BACL</name>
<evidence type="ECO:0000313" key="1">
    <source>
        <dbReference type="EMBL" id="MEJ8306645.1"/>
    </source>
</evidence>
<sequence length="100" mass="11161">MSTFKNEFLTWDQTRREIKSLNDVEKKAISGMAKIVNQLMLRRKVLGLTQQEVATKAGITQAQVARVENEHTIPKLDTILKIASALDVSIELIANGESHS</sequence>
<comment type="caution">
    <text evidence="1">The sequence shown here is derived from an EMBL/GenBank/DDBJ whole genome shotgun (WGS) entry which is preliminary data.</text>
</comment>
<evidence type="ECO:0000313" key="2">
    <source>
        <dbReference type="Proteomes" id="UP001380953"/>
    </source>
</evidence>